<evidence type="ECO:0000313" key="4">
    <source>
        <dbReference type="Proteomes" id="UP001244011"/>
    </source>
</evidence>
<keyword evidence="4" id="KW-1185">Reference proteome</keyword>
<accession>A0AAJ0BWN8</accession>
<gene>
    <name evidence="3" type="ORF">QBC33DRAFT_199217</name>
</gene>
<dbReference type="PANTHER" id="PTHR43355:SF2">
    <property type="entry name" value="FLAVIN REDUCTASE (NADPH)"/>
    <property type="match status" value="1"/>
</dbReference>
<comment type="similarity">
    <text evidence="1">Belongs to the avfA family.</text>
</comment>
<dbReference type="EMBL" id="MU839020">
    <property type="protein sequence ID" value="KAK1764437.1"/>
    <property type="molecule type" value="Genomic_DNA"/>
</dbReference>
<dbReference type="Pfam" id="PF13460">
    <property type="entry name" value="NAD_binding_10"/>
    <property type="match status" value="1"/>
</dbReference>
<dbReference type="GO" id="GO:0004074">
    <property type="term" value="F:biliverdin reductase [NAD(P)H] activity"/>
    <property type="evidence" value="ECO:0007669"/>
    <property type="project" value="TreeGrafter"/>
</dbReference>
<dbReference type="InterPro" id="IPR051606">
    <property type="entry name" value="Polyketide_Oxido-like"/>
</dbReference>
<dbReference type="AlphaFoldDB" id="A0AAJ0BWN8"/>
<evidence type="ECO:0000256" key="1">
    <source>
        <dbReference type="ARBA" id="ARBA00038376"/>
    </source>
</evidence>
<name>A0AAJ0BWN8_9PEZI</name>
<dbReference type="SUPFAM" id="SSF51735">
    <property type="entry name" value="NAD(P)-binding Rossmann-fold domains"/>
    <property type="match status" value="1"/>
</dbReference>
<dbReference type="PANTHER" id="PTHR43355">
    <property type="entry name" value="FLAVIN REDUCTASE (NADPH)"/>
    <property type="match status" value="1"/>
</dbReference>
<comment type="caution">
    <text evidence="3">The sequence shown here is derived from an EMBL/GenBank/DDBJ whole genome shotgun (WGS) entry which is preliminary data.</text>
</comment>
<dbReference type="Proteomes" id="UP001244011">
    <property type="component" value="Unassembled WGS sequence"/>
</dbReference>
<protein>
    <submittedName>
        <fullName evidence="3">NAD(P)-binding protein</fullName>
    </submittedName>
</protein>
<dbReference type="InterPro" id="IPR016040">
    <property type="entry name" value="NAD(P)-bd_dom"/>
</dbReference>
<evidence type="ECO:0000259" key="2">
    <source>
        <dbReference type="Pfam" id="PF13460"/>
    </source>
</evidence>
<sequence length="255" mass="27222">MAGSSTPKTILFLGATGGCGLAVLRHSLAAGHTCIALCRTPSKLTAKLPADQQGKANLRTEQGNAHDVDAVARCLAHPTRPGALVDAVVFSIGGAFQPAKMTIDDPNVCEKGMRALLDALARPRPGAEAGAAKKKPRVIAISTTGITNLGRDVPVLFIPMYHIMLKDPHKDKKAMEALLIASDADWTLVRPSLLTDGPESDTKVRAGVEDSASRKVESKAVGYTISREDTGKWIFENLIEETDGRWVRKTATITY</sequence>
<dbReference type="RefSeq" id="XP_060280650.1">
    <property type="nucleotide sequence ID" value="XM_060422568.1"/>
</dbReference>
<dbReference type="GeneID" id="85305755"/>
<reference evidence="3" key="1">
    <citation type="submission" date="2023-06" db="EMBL/GenBank/DDBJ databases">
        <title>Genome-scale phylogeny and comparative genomics of the fungal order Sordariales.</title>
        <authorList>
            <consortium name="Lawrence Berkeley National Laboratory"/>
            <person name="Hensen N."/>
            <person name="Bonometti L."/>
            <person name="Westerberg I."/>
            <person name="Brannstrom I.O."/>
            <person name="Guillou S."/>
            <person name="Cros-Aarteil S."/>
            <person name="Calhoun S."/>
            <person name="Haridas S."/>
            <person name="Kuo A."/>
            <person name="Mondo S."/>
            <person name="Pangilinan J."/>
            <person name="Riley R."/>
            <person name="Labutti K."/>
            <person name="Andreopoulos B."/>
            <person name="Lipzen A."/>
            <person name="Chen C."/>
            <person name="Yanf M."/>
            <person name="Daum C."/>
            <person name="Ng V."/>
            <person name="Clum A."/>
            <person name="Steindorff A."/>
            <person name="Ohm R."/>
            <person name="Martin F."/>
            <person name="Silar P."/>
            <person name="Natvig D."/>
            <person name="Lalanne C."/>
            <person name="Gautier V."/>
            <person name="Ament-Velasquez S.L."/>
            <person name="Kruys A."/>
            <person name="Hutchinson M.I."/>
            <person name="Powell A.J."/>
            <person name="Barry K."/>
            <person name="Miller A.N."/>
            <person name="Grigoriev I.V."/>
            <person name="Debuchy R."/>
            <person name="Gladieux P."/>
            <person name="Thoren M.H."/>
            <person name="Johannesson H."/>
        </authorList>
    </citation>
    <scope>NUCLEOTIDE SEQUENCE</scope>
    <source>
        <strain evidence="3">8032-3</strain>
    </source>
</reference>
<evidence type="ECO:0000313" key="3">
    <source>
        <dbReference type="EMBL" id="KAK1764437.1"/>
    </source>
</evidence>
<dbReference type="Gene3D" id="3.40.50.720">
    <property type="entry name" value="NAD(P)-binding Rossmann-like Domain"/>
    <property type="match status" value="1"/>
</dbReference>
<proteinExistence type="inferred from homology"/>
<dbReference type="GO" id="GO:0042602">
    <property type="term" value="F:riboflavin reductase (NADPH) activity"/>
    <property type="evidence" value="ECO:0007669"/>
    <property type="project" value="TreeGrafter"/>
</dbReference>
<dbReference type="InterPro" id="IPR036291">
    <property type="entry name" value="NAD(P)-bd_dom_sf"/>
</dbReference>
<organism evidence="3 4">
    <name type="scientific">Phialemonium atrogriseum</name>
    <dbReference type="NCBI Taxonomy" id="1093897"/>
    <lineage>
        <taxon>Eukaryota</taxon>
        <taxon>Fungi</taxon>
        <taxon>Dikarya</taxon>
        <taxon>Ascomycota</taxon>
        <taxon>Pezizomycotina</taxon>
        <taxon>Sordariomycetes</taxon>
        <taxon>Sordariomycetidae</taxon>
        <taxon>Cephalothecales</taxon>
        <taxon>Cephalothecaceae</taxon>
        <taxon>Phialemonium</taxon>
    </lineage>
</organism>
<feature type="domain" description="NAD(P)-binding" evidence="2">
    <location>
        <begin position="14"/>
        <end position="238"/>
    </location>
</feature>